<comment type="caution">
    <text evidence="1">The sequence shown here is derived from an EMBL/GenBank/DDBJ whole genome shotgun (WGS) entry which is preliminary data.</text>
</comment>
<gene>
    <name evidence="1" type="ORF">RE6C_01276</name>
</gene>
<reference evidence="1" key="2">
    <citation type="journal article" date="2013" name="Mar. Genomics">
        <title>Expression of sulfatases in Rhodopirellula baltica and the diversity of sulfatases in the genus Rhodopirellula.</title>
        <authorList>
            <person name="Wegner C.E."/>
            <person name="Richter-Heitmann T."/>
            <person name="Klindworth A."/>
            <person name="Klockow C."/>
            <person name="Richter M."/>
            <person name="Achstetter T."/>
            <person name="Glockner F.O."/>
            <person name="Harder J."/>
        </authorList>
    </citation>
    <scope>NUCLEOTIDE SEQUENCE [LARGE SCALE GENOMIC DNA]</scope>
    <source>
        <strain evidence="1">6C</strain>
    </source>
</reference>
<evidence type="ECO:0000313" key="1">
    <source>
        <dbReference type="EMBL" id="EMB17995.1"/>
    </source>
</evidence>
<dbReference type="AlphaFoldDB" id="M2ALL8"/>
<keyword evidence="2" id="KW-1185">Reference proteome</keyword>
<dbReference type="PATRIC" id="fig|1263867.3.peg.1348"/>
<proteinExistence type="predicted"/>
<dbReference type="Proteomes" id="UP000011529">
    <property type="component" value="Unassembled WGS sequence"/>
</dbReference>
<name>M2ALL8_9BACT</name>
<organism evidence="1 2">
    <name type="scientific">Rhodopirellula europaea 6C</name>
    <dbReference type="NCBI Taxonomy" id="1263867"/>
    <lineage>
        <taxon>Bacteria</taxon>
        <taxon>Pseudomonadati</taxon>
        <taxon>Planctomycetota</taxon>
        <taxon>Planctomycetia</taxon>
        <taxon>Pirellulales</taxon>
        <taxon>Pirellulaceae</taxon>
        <taxon>Rhodopirellula</taxon>
    </lineage>
</organism>
<accession>M2ALL8</accession>
<reference evidence="1" key="1">
    <citation type="submission" date="2012-11" db="EMBL/GenBank/DDBJ databases">
        <title>Permanent draft genomes of Rhodopirellula europaea strain SH398 and 6C.</title>
        <authorList>
            <person name="Richter M."/>
            <person name="Richter-Heitmann T."/>
            <person name="Frank C."/>
            <person name="Harder J."/>
            <person name="Glockner F.O."/>
        </authorList>
    </citation>
    <scope>NUCLEOTIDE SEQUENCE</scope>
    <source>
        <strain evidence="1">6C</strain>
    </source>
</reference>
<sequence>MCENGRGGWTFSQFGADRYVASPSKHGIKLGLAVWVTPPIANDYIECTMLTATHDGRVIGSETLDWRRPNDGGAHHEHGSVYEWIQDVDAPIDRDGLVTVGVAVKLHSQPEPVDVDGRALVHVTCRDTNDKLVSVDEYVGSLDNDKRAFSW</sequence>
<protein>
    <submittedName>
        <fullName evidence="1">Uncharacterized protein</fullName>
    </submittedName>
</protein>
<evidence type="ECO:0000313" key="2">
    <source>
        <dbReference type="Proteomes" id="UP000011529"/>
    </source>
</evidence>
<dbReference type="EMBL" id="ANMO01000073">
    <property type="protein sequence ID" value="EMB17995.1"/>
    <property type="molecule type" value="Genomic_DNA"/>
</dbReference>